<evidence type="ECO:0000256" key="2">
    <source>
        <dbReference type="SAM" id="Phobius"/>
    </source>
</evidence>
<feature type="transmembrane region" description="Helical" evidence="2">
    <location>
        <begin position="63"/>
        <end position="87"/>
    </location>
</feature>
<feature type="transmembrane region" description="Helical" evidence="2">
    <location>
        <begin position="92"/>
        <end position="111"/>
    </location>
</feature>
<feature type="transmembrane region" description="Helical" evidence="2">
    <location>
        <begin position="349"/>
        <end position="372"/>
    </location>
</feature>
<evidence type="ECO:0000256" key="1">
    <source>
        <dbReference type="SAM" id="MobiDB-lite"/>
    </source>
</evidence>
<protein>
    <submittedName>
        <fullName evidence="3">Uncharacterized protein</fullName>
    </submittedName>
</protein>
<dbReference type="RefSeq" id="WP_197940516.1">
    <property type="nucleotide sequence ID" value="NZ_JAECSB010000019.1"/>
</dbReference>
<feature type="transmembrane region" description="Helical" evidence="2">
    <location>
        <begin position="273"/>
        <end position="295"/>
    </location>
</feature>
<feature type="transmembrane region" description="Helical" evidence="2">
    <location>
        <begin position="200"/>
        <end position="220"/>
    </location>
</feature>
<sequence length="407" mass="42970">MTAAAAAAVGLAGALLFLRLWNGPFGGGEVPPLLTLSSADTSNVFDSPLHYFSLWLLDQLASAGLAAPRVLNLLTFVAASLTATMFFRKVGLVNNTAIVLAVLFAFSPYHFVQGGALVTYWPIPLGGWLVVAAMRNEPLWIRPGESWPRRALPGVRTALVLVAVAASGLPLLLAMTILLVCAAVVAHFHNSDGGARRRRGNVIGAGAAVAVLPTVGWLLARTTTEQIYGGGASEKIGENSFKPLALILPVQGHPLPIFAAIRARYDAGFDFQSGHVALGSVASIGFLGLLVLPLVQANKTRRIDLPPHRHAALGELAIQTWIVFLLGSFGTAAVLDVAAIGIVGHPQPWHRLSILLLLFGLAAVGLLVDATLDRLRQSRGSNSTLGRRHRRQTHLPTSHGLPQSGPA</sequence>
<keyword evidence="4" id="KW-1185">Reference proteome</keyword>
<name>A0A8I0ZLL4_RHOER</name>
<feature type="region of interest" description="Disordered" evidence="1">
    <location>
        <begin position="379"/>
        <end position="407"/>
    </location>
</feature>
<dbReference type="Proteomes" id="UP000627573">
    <property type="component" value="Unassembled WGS sequence"/>
</dbReference>
<organism evidence="3 4">
    <name type="scientific">Rhodococcus erythropolis</name>
    <name type="common">Arthrobacter picolinophilus</name>
    <dbReference type="NCBI Taxonomy" id="1833"/>
    <lineage>
        <taxon>Bacteria</taxon>
        <taxon>Bacillati</taxon>
        <taxon>Actinomycetota</taxon>
        <taxon>Actinomycetes</taxon>
        <taxon>Mycobacteriales</taxon>
        <taxon>Nocardiaceae</taxon>
        <taxon>Rhodococcus</taxon>
        <taxon>Rhodococcus erythropolis group</taxon>
    </lineage>
</organism>
<comment type="caution">
    <text evidence="3">The sequence shown here is derived from an EMBL/GenBank/DDBJ whole genome shotgun (WGS) entry which is preliminary data.</text>
</comment>
<dbReference type="AlphaFoldDB" id="A0A8I0ZLL4"/>
<keyword evidence="2" id="KW-0812">Transmembrane</keyword>
<evidence type="ECO:0000313" key="4">
    <source>
        <dbReference type="Proteomes" id="UP000627573"/>
    </source>
</evidence>
<dbReference type="EMBL" id="JAECSB010000019">
    <property type="protein sequence ID" value="MBH5141771.1"/>
    <property type="molecule type" value="Genomic_DNA"/>
</dbReference>
<reference evidence="3 4" key="1">
    <citation type="submission" date="2020-12" db="EMBL/GenBank/DDBJ databases">
        <title>Draft genome sequence of furan degrading bacterial strain FUR100.</title>
        <authorList>
            <person name="Woiski C."/>
        </authorList>
    </citation>
    <scope>NUCLEOTIDE SEQUENCE [LARGE SCALE GENOMIC DNA]</scope>
    <source>
        <strain evidence="3 4">FUR100</strain>
    </source>
</reference>
<feature type="transmembrane region" description="Helical" evidence="2">
    <location>
        <begin position="316"/>
        <end position="343"/>
    </location>
</feature>
<accession>A0A8I0ZLL4</accession>
<keyword evidence="2" id="KW-0472">Membrane</keyword>
<gene>
    <name evidence="3" type="ORF">I3517_03965</name>
</gene>
<proteinExistence type="predicted"/>
<feature type="transmembrane region" description="Helical" evidence="2">
    <location>
        <begin position="155"/>
        <end position="188"/>
    </location>
</feature>
<evidence type="ECO:0000313" key="3">
    <source>
        <dbReference type="EMBL" id="MBH5141771.1"/>
    </source>
</evidence>
<keyword evidence="2" id="KW-1133">Transmembrane helix</keyword>